<dbReference type="Proteomes" id="UP001595548">
    <property type="component" value="Unassembled WGS sequence"/>
</dbReference>
<dbReference type="PANTHER" id="PTHR30157">
    <property type="entry name" value="FERRIC REDUCTASE, NADPH-DEPENDENT"/>
    <property type="match status" value="1"/>
</dbReference>
<evidence type="ECO:0000313" key="4">
    <source>
        <dbReference type="Proteomes" id="UP001595548"/>
    </source>
</evidence>
<proteinExistence type="inferred from homology"/>
<dbReference type="InterPro" id="IPR017938">
    <property type="entry name" value="Riboflavin_synthase-like_b-brl"/>
</dbReference>
<evidence type="ECO:0000256" key="1">
    <source>
        <dbReference type="ARBA" id="ARBA00035644"/>
    </source>
</evidence>
<organism evidence="3 4">
    <name type="scientific">Gilvimarinus japonicus</name>
    <dbReference type="NCBI Taxonomy" id="1796469"/>
    <lineage>
        <taxon>Bacteria</taxon>
        <taxon>Pseudomonadati</taxon>
        <taxon>Pseudomonadota</taxon>
        <taxon>Gammaproteobacteria</taxon>
        <taxon>Cellvibrionales</taxon>
        <taxon>Cellvibrionaceae</taxon>
        <taxon>Gilvimarinus</taxon>
    </lineage>
</organism>
<dbReference type="InterPro" id="IPR017927">
    <property type="entry name" value="FAD-bd_FR_type"/>
</dbReference>
<dbReference type="PANTHER" id="PTHR30157:SF0">
    <property type="entry name" value="NADPH-DEPENDENT FERRIC-CHELATE REDUCTASE"/>
    <property type="match status" value="1"/>
</dbReference>
<accession>A0ABV7HZ25</accession>
<dbReference type="PROSITE" id="PS51384">
    <property type="entry name" value="FAD_FR"/>
    <property type="match status" value="1"/>
</dbReference>
<dbReference type="Pfam" id="PF04954">
    <property type="entry name" value="SIP"/>
    <property type="match status" value="1"/>
</dbReference>
<feature type="domain" description="FAD-binding FR-type" evidence="2">
    <location>
        <begin position="4"/>
        <end position="124"/>
    </location>
</feature>
<dbReference type="Gene3D" id="3.40.50.80">
    <property type="entry name" value="Nucleotide-binding domain of ferredoxin-NADP reductase (FNR) module"/>
    <property type="match status" value="1"/>
</dbReference>
<dbReference type="Gene3D" id="2.40.30.10">
    <property type="entry name" value="Translation factors"/>
    <property type="match status" value="1"/>
</dbReference>
<dbReference type="EMBL" id="JBHRTL010000031">
    <property type="protein sequence ID" value="MFC3156581.1"/>
    <property type="molecule type" value="Genomic_DNA"/>
</dbReference>
<dbReference type="InterPro" id="IPR039374">
    <property type="entry name" value="SIP_fam"/>
</dbReference>
<keyword evidence="4" id="KW-1185">Reference proteome</keyword>
<dbReference type="SUPFAM" id="SSF63380">
    <property type="entry name" value="Riboflavin synthase domain-like"/>
    <property type="match status" value="1"/>
</dbReference>
<dbReference type="InterPro" id="IPR013113">
    <property type="entry name" value="SIP_FAD-bd"/>
</dbReference>
<reference evidence="4" key="1">
    <citation type="journal article" date="2019" name="Int. J. Syst. Evol. Microbiol.">
        <title>The Global Catalogue of Microorganisms (GCM) 10K type strain sequencing project: providing services to taxonomists for standard genome sequencing and annotation.</title>
        <authorList>
            <consortium name="The Broad Institute Genomics Platform"/>
            <consortium name="The Broad Institute Genome Sequencing Center for Infectious Disease"/>
            <person name="Wu L."/>
            <person name="Ma J."/>
        </authorList>
    </citation>
    <scope>NUCLEOTIDE SEQUENCE [LARGE SCALE GENOMIC DNA]</scope>
    <source>
        <strain evidence="4">KCTC 52141</strain>
    </source>
</reference>
<gene>
    <name evidence="3" type="ORF">ACFOEB_15320</name>
</gene>
<sequence length="258" mass="28821">MSRPALRLLRVIRAYSVTPHMRRIVLGGEGLTGFPDGHESANFKLLLPPADGGPLNLDDLRATDRATRPIVRTYTVRYYDAERQEVAVDFMMHRNHGPASGWAAQASPGDEVGFAGPGQPKFVNAEADWFFFAGDMSALPAIGANIERLPPAAKGHAVLEVLSEEDRQELTFPKGIKVTWVINPEPERSNTLLLDAVKRQPWLSGQPSVWAAGEGQTARALRHYFKRERQVEKHNLYTSGYWQIGMTEDVHQIAKRKE</sequence>
<dbReference type="Pfam" id="PF08021">
    <property type="entry name" value="FAD_binding_9"/>
    <property type="match status" value="1"/>
</dbReference>
<name>A0ABV7HZ25_9GAMM</name>
<comment type="similarity">
    <text evidence="1">Belongs to the SIP oxidoreductase family.</text>
</comment>
<evidence type="ECO:0000313" key="3">
    <source>
        <dbReference type="EMBL" id="MFC3156581.1"/>
    </source>
</evidence>
<dbReference type="InterPro" id="IPR007037">
    <property type="entry name" value="SIP_rossman_dom"/>
</dbReference>
<dbReference type="CDD" id="cd06193">
    <property type="entry name" value="siderophore_interacting"/>
    <property type="match status" value="1"/>
</dbReference>
<evidence type="ECO:0000259" key="2">
    <source>
        <dbReference type="PROSITE" id="PS51384"/>
    </source>
</evidence>
<dbReference type="RefSeq" id="WP_382417868.1">
    <property type="nucleotide sequence ID" value="NZ_AP031500.1"/>
</dbReference>
<comment type="caution">
    <text evidence="3">The sequence shown here is derived from an EMBL/GenBank/DDBJ whole genome shotgun (WGS) entry which is preliminary data.</text>
</comment>
<dbReference type="InterPro" id="IPR039261">
    <property type="entry name" value="FNR_nucleotide-bd"/>
</dbReference>
<protein>
    <submittedName>
        <fullName evidence="3">Siderophore-interacting protein</fullName>
    </submittedName>
</protein>